<proteinExistence type="predicted"/>
<protein>
    <submittedName>
        <fullName evidence="1">Uncharacterized protein</fullName>
    </submittedName>
</protein>
<evidence type="ECO:0000313" key="2">
    <source>
        <dbReference type="EMBL" id="SDT09180.1"/>
    </source>
</evidence>
<accession>A0A1H1LBI0</accession>
<gene>
    <name evidence="1" type="ORF">SAMN04489809_0057</name>
    <name evidence="2" type="ORF">SAMN04489809_3492</name>
</gene>
<dbReference type="EMBL" id="LT629770">
    <property type="protein sequence ID" value="SDR71720.1"/>
    <property type="molecule type" value="Genomic_DNA"/>
</dbReference>
<evidence type="ECO:0000313" key="3">
    <source>
        <dbReference type="Proteomes" id="UP000182126"/>
    </source>
</evidence>
<sequence>MTIEEEYVRFVADADWTDECEVLARMRKRKMRLTPAQARAFAAELVEAAGNAESAANEAVRPVVAPAFDLLGALDVAIQREKDRAHVQVETIAVELGATVSHSAPVSPDCAAGKHPHGWQDTAWDDDADVEVPCTCSCHDTTEESAA</sequence>
<dbReference type="AlphaFoldDB" id="A0A1H1LBI0"/>
<dbReference type="EMBL" id="LT629770">
    <property type="protein sequence ID" value="SDT09180.1"/>
    <property type="molecule type" value="Genomic_DNA"/>
</dbReference>
<name>A0A1H1LBI0_9MICO</name>
<evidence type="ECO:0000313" key="1">
    <source>
        <dbReference type="EMBL" id="SDR71720.1"/>
    </source>
</evidence>
<organism evidence="1 3">
    <name type="scientific">Microbacterium paraoxydans</name>
    <dbReference type="NCBI Taxonomy" id="199592"/>
    <lineage>
        <taxon>Bacteria</taxon>
        <taxon>Bacillati</taxon>
        <taxon>Actinomycetota</taxon>
        <taxon>Actinomycetes</taxon>
        <taxon>Micrococcales</taxon>
        <taxon>Microbacteriaceae</taxon>
        <taxon>Microbacterium</taxon>
    </lineage>
</organism>
<dbReference type="GeneID" id="36301062"/>
<dbReference type="Proteomes" id="UP000182126">
    <property type="component" value="Chromosome I"/>
</dbReference>
<dbReference type="RefSeq" id="WP_060921037.1">
    <property type="nucleotide sequence ID" value="NZ_LT629770.1"/>
</dbReference>
<reference evidence="1 3" key="1">
    <citation type="submission" date="2016-10" db="EMBL/GenBank/DDBJ databases">
        <authorList>
            <person name="de Groot N.N."/>
        </authorList>
    </citation>
    <scope>NUCLEOTIDE SEQUENCE [LARGE SCALE GENOMIC DNA]</scope>
    <source>
        <strain evidence="1 3">DSM 15019</strain>
    </source>
</reference>